<evidence type="ECO:0000256" key="11">
    <source>
        <dbReference type="ARBA" id="ARBA00022741"/>
    </source>
</evidence>
<dbReference type="PANTHER" id="PTHR11136:SF0">
    <property type="entry name" value="DIHYDROFOLATE SYNTHETASE-RELATED"/>
    <property type="match status" value="1"/>
</dbReference>
<dbReference type="GO" id="GO:0046872">
    <property type="term" value="F:metal ion binding"/>
    <property type="evidence" value="ECO:0007669"/>
    <property type="project" value="UniProtKB-KW"/>
</dbReference>
<feature type="domain" description="Mur ligase C-terminal" evidence="22">
    <location>
        <begin position="328"/>
        <end position="453"/>
    </location>
</feature>
<dbReference type="Gene3D" id="3.40.1190.10">
    <property type="entry name" value="Mur-like, catalytic domain"/>
    <property type="match status" value="1"/>
</dbReference>
<dbReference type="GO" id="GO:0008841">
    <property type="term" value="F:dihydrofolate synthase activity"/>
    <property type="evidence" value="ECO:0007669"/>
    <property type="project" value="UniProtKB-EC"/>
</dbReference>
<reference evidence="24 25" key="1">
    <citation type="submission" date="2019-03" db="EMBL/GenBank/DDBJ databases">
        <title>The complete genome sequence of Swingsia_sp. F3b2 LMG30590(T).</title>
        <authorList>
            <person name="Chua K.-O."/>
            <person name="Chan K.-G."/>
            <person name="See-Too W.-S."/>
        </authorList>
    </citation>
    <scope>NUCLEOTIDE SEQUENCE [LARGE SCALE GENOMIC DNA]</scope>
    <source>
        <strain evidence="24 25">F3b2</strain>
    </source>
</reference>
<dbReference type="EC" id="6.3.2.12" evidence="6"/>
<dbReference type="PIRSF" id="PIRSF001563">
    <property type="entry name" value="Folylpolyglu_synth"/>
    <property type="match status" value="1"/>
</dbReference>
<organism evidence="24 25">
    <name type="scientific">Formicincola oecophyllae</name>
    <dbReference type="NCBI Taxonomy" id="2558361"/>
    <lineage>
        <taxon>Bacteria</taxon>
        <taxon>Pseudomonadati</taxon>
        <taxon>Pseudomonadota</taxon>
        <taxon>Alphaproteobacteria</taxon>
        <taxon>Acetobacterales</taxon>
        <taxon>Acetobacteraceae</taxon>
        <taxon>Formicincola</taxon>
    </lineage>
</organism>
<dbReference type="PROSITE" id="PS01012">
    <property type="entry name" value="FOLYLPOLYGLU_SYNT_2"/>
    <property type="match status" value="1"/>
</dbReference>
<evidence type="ECO:0000256" key="4">
    <source>
        <dbReference type="ARBA" id="ARBA00005150"/>
    </source>
</evidence>
<dbReference type="RefSeq" id="WP_141442984.1">
    <property type="nucleotide sequence ID" value="NZ_CP038231.1"/>
</dbReference>
<evidence type="ECO:0000256" key="21">
    <source>
        <dbReference type="ARBA" id="ARBA00049161"/>
    </source>
</evidence>
<comment type="catalytic activity">
    <reaction evidence="20">
        <text>(6R)-5,10-methylenetetrahydrofolyl-(gamma-L-Glu)(n) + L-glutamate + ATP = (6R)-5,10-methylenetetrahydrofolyl-(gamma-L-Glu)(n+1) + ADP + phosphate + H(+)</text>
        <dbReference type="Rhea" id="RHEA:51912"/>
        <dbReference type="Rhea" id="RHEA-COMP:13257"/>
        <dbReference type="Rhea" id="RHEA-COMP:13258"/>
        <dbReference type="ChEBI" id="CHEBI:15378"/>
        <dbReference type="ChEBI" id="CHEBI:29985"/>
        <dbReference type="ChEBI" id="CHEBI:30616"/>
        <dbReference type="ChEBI" id="CHEBI:43474"/>
        <dbReference type="ChEBI" id="CHEBI:136572"/>
        <dbReference type="ChEBI" id="CHEBI:456216"/>
        <dbReference type="EC" id="6.3.2.17"/>
    </reaction>
</comment>
<dbReference type="AlphaFoldDB" id="A0A4Y6U7E3"/>
<dbReference type="EC" id="6.3.2.17" evidence="7"/>
<comment type="catalytic activity">
    <reaction evidence="21">
        <text>7,8-dihydropteroate + L-glutamate + ATP = 7,8-dihydrofolate + ADP + phosphate + H(+)</text>
        <dbReference type="Rhea" id="RHEA:23584"/>
        <dbReference type="ChEBI" id="CHEBI:15378"/>
        <dbReference type="ChEBI" id="CHEBI:17839"/>
        <dbReference type="ChEBI" id="CHEBI:29985"/>
        <dbReference type="ChEBI" id="CHEBI:30616"/>
        <dbReference type="ChEBI" id="CHEBI:43474"/>
        <dbReference type="ChEBI" id="CHEBI:57451"/>
        <dbReference type="ChEBI" id="CHEBI:456216"/>
        <dbReference type="EC" id="6.3.2.12"/>
    </reaction>
</comment>
<keyword evidence="9" id="KW-0436">Ligase</keyword>
<comment type="catalytic activity">
    <reaction evidence="18">
        <text>(6S)-5,6,7,8-tetrahydrofolyl-(gamma-L-Glu)(n) + L-glutamate + ATP = (6S)-5,6,7,8-tetrahydrofolyl-(gamma-L-Glu)(n+1) + ADP + phosphate + H(+)</text>
        <dbReference type="Rhea" id="RHEA:10580"/>
        <dbReference type="Rhea" id="RHEA-COMP:14738"/>
        <dbReference type="Rhea" id="RHEA-COMP:14740"/>
        <dbReference type="ChEBI" id="CHEBI:15378"/>
        <dbReference type="ChEBI" id="CHEBI:29985"/>
        <dbReference type="ChEBI" id="CHEBI:30616"/>
        <dbReference type="ChEBI" id="CHEBI:43474"/>
        <dbReference type="ChEBI" id="CHEBI:141005"/>
        <dbReference type="ChEBI" id="CHEBI:456216"/>
        <dbReference type="EC" id="6.3.2.17"/>
    </reaction>
</comment>
<keyword evidence="12" id="KW-0067">ATP-binding</keyword>
<evidence type="ECO:0000256" key="6">
    <source>
        <dbReference type="ARBA" id="ARBA00013023"/>
    </source>
</evidence>
<comment type="pathway">
    <text evidence="3">Cofactor biosynthesis; tetrahydrofolate biosynthesis; 7,8-dihydrofolate from 2-amino-4-hydroxy-6-hydroxymethyl-7,8-dihydropteridine diphosphate and 4-aminobenzoate: step 2/2.</text>
</comment>
<evidence type="ECO:0000256" key="5">
    <source>
        <dbReference type="ARBA" id="ARBA00008276"/>
    </source>
</evidence>
<dbReference type="InterPro" id="IPR018109">
    <property type="entry name" value="Folylpolyglutamate_synth_CS"/>
</dbReference>
<evidence type="ECO:0000256" key="17">
    <source>
        <dbReference type="ARBA" id="ARBA00032510"/>
    </source>
</evidence>
<protein>
    <recommendedName>
        <fullName evidence="8">Dihydrofolate synthase/folylpolyglutamate synthase</fullName>
        <ecNumber evidence="6">6.3.2.12</ecNumber>
        <ecNumber evidence="7">6.3.2.17</ecNumber>
    </recommendedName>
    <alternativeName>
        <fullName evidence="17">Folylpoly-gamma-glutamate synthetase-dihydrofolate synthetase</fullName>
    </alternativeName>
    <alternativeName>
        <fullName evidence="15">Folylpolyglutamate synthetase</fullName>
    </alternativeName>
    <alternativeName>
        <fullName evidence="16">Tetrahydrofolylpolyglutamate synthase</fullName>
    </alternativeName>
</protein>
<dbReference type="InterPro" id="IPR036565">
    <property type="entry name" value="Mur-like_cat_sf"/>
</dbReference>
<dbReference type="Gene3D" id="3.90.190.20">
    <property type="entry name" value="Mur ligase, C-terminal domain"/>
    <property type="match status" value="1"/>
</dbReference>
<evidence type="ECO:0000256" key="12">
    <source>
        <dbReference type="ARBA" id="ARBA00022840"/>
    </source>
</evidence>
<dbReference type="FunFam" id="3.40.1190.10:FF:000011">
    <property type="entry name" value="Folylpolyglutamate synthase/dihydrofolate synthase"/>
    <property type="match status" value="1"/>
</dbReference>
<dbReference type="InterPro" id="IPR013221">
    <property type="entry name" value="Mur_ligase_cen"/>
</dbReference>
<comment type="similarity">
    <text evidence="5">Belongs to the folylpolyglutamate synthase family.</text>
</comment>
<comment type="function">
    <text evidence="2">Functions in two distinct reactions of the de novo folate biosynthetic pathway. Catalyzes the addition of a glutamate residue to dihydropteroate (7,8-dihydropteroate or H2Pte) to form dihydrofolate (7,8-dihydrofolate monoglutamate or H2Pte-Glu). Also catalyzes successive additions of L-glutamate to tetrahydrofolate or 10-formyltetrahydrofolate or 5,10-methylenetetrahydrofolate, leading to folylpolyglutamate derivatives.</text>
</comment>
<evidence type="ECO:0000256" key="19">
    <source>
        <dbReference type="ARBA" id="ARBA00047808"/>
    </source>
</evidence>
<sequence>MKAPHQPPASEPGCSPLATQLLERAGRSHHQVIDLGLERLKSLLARLGHPERAMPPAIHVAGTNGKGSTTAFMRAMVEGSGLRCHVMTSPHLLRLTERFVVGNHEVGEKELDATLTEIMEASKGSPVTPFELLTAAGFMLFARHPADLCLVEVGLGGRLDATNLLRDVRASVITPISLDHQDFLGNSVAQIAAEKAGIIRKGVPVVSAAQSPAAAQAIAQAARQAGTSLWREGVDFKAILQAGHMLYQDRLALPAVIPTAGQAEWFKLSLPQPALQGTHQVQNATVAVAALRAAGVRVTPQGWRGLGKAQWPARGQILKGSLAHILPEGWRLMVDGAHNEGGAQALAALLRQEGQPGMAVHLVCGLKNTKDASGYFKPLLPLANTLQAVAEPGQHQAQAPEAIVDAAQKAWASMAGTAAPPTISQAPTIRQALKNIRAQAQSGQPGLVVLCGSLYLAAIALRLDAQPA</sequence>
<evidence type="ECO:0000313" key="24">
    <source>
        <dbReference type="EMBL" id="QDH13323.1"/>
    </source>
</evidence>
<evidence type="ECO:0000256" key="9">
    <source>
        <dbReference type="ARBA" id="ARBA00022598"/>
    </source>
</evidence>
<evidence type="ECO:0000259" key="23">
    <source>
        <dbReference type="Pfam" id="PF08245"/>
    </source>
</evidence>
<comment type="catalytic activity">
    <reaction evidence="19">
        <text>10-formyltetrahydrofolyl-(gamma-L-Glu)(n) + L-glutamate + ATP = 10-formyltetrahydrofolyl-(gamma-L-Glu)(n+1) + ADP + phosphate + H(+)</text>
        <dbReference type="Rhea" id="RHEA:51904"/>
        <dbReference type="Rhea" id="RHEA-COMP:13088"/>
        <dbReference type="Rhea" id="RHEA-COMP:14300"/>
        <dbReference type="ChEBI" id="CHEBI:15378"/>
        <dbReference type="ChEBI" id="CHEBI:29985"/>
        <dbReference type="ChEBI" id="CHEBI:30616"/>
        <dbReference type="ChEBI" id="CHEBI:43474"/>
        <dbReference type="ChEBI" id="CHEBI:134413"/>
        <dbReference type="ChEBI" id="CHEBI:456216"/>
        <dbReference type="EC" id="6.3.2.17"/>
    </reaction>
</comment>
<evidence type="ECO:0000256" key="7">
    <source>
        <dbReference type="ARBA" id="ARBA00013025"/>
    </source>
</evidence>
<keyword evidence="13" id="KW-0460">Magnesium</keyword>
<dbReference type="InterPro" id="IPR004101">
    <property type="entry name" value="Mur_ligase_C"/>
</dbReference>
<keyword evidence="11" id="KW-0547">Nucleotide-binding</keyword>
<feature type="domain" description="Mur ligase central" evidence="23">
    <location>
        <begin position="60"/>
        <end position="290"/>
    </location>
</feature>
<dbReference type="GO" id="GO:0005524">
    <property type="term" value="F:ATP binding"/>
    <property type="evidence" value="ECO:0007669"/>
    <property type="project" value="UniProtKB-KW"/>
</dbReference>
<keyword evidence="14" id="KW-0289">Folate biosynthesis</keyword>
<dbReference type="Pfam" id="PF02875">
    <property type="entry name" value="Mur_ligase_C"/>
    <property type="match status" value="1"/>
</dbReference>
<name>A0A4Y6U7E3_9PROT</name>
<evidence type="ECO:0000256" key="2">
    <source>
        <dbReference type="ARBA" id="ARBA00002714"/>
    </source>
</evidence>
<dbReference type="InterPro" id="IPR036615">
    <property type="entry name" value="Mur_ligase_C_dom_sf"/>
</dbReference>
<dbReference type="GO" id="GO:0004326">
    <property type="term" value="F:tetrahydrofolylpolyglutamate synthase activity"/>
    <property type="evidence" value="ECO:0007669"/>
    <property type="project" value="UniProtKB-EC"/>
</dbReference>
<dbReference type="SUPFAM" id="SSF53623">
    <property type="entry name" value="MurD-like peptide ligases, catalytic domain"/>
    <property type="match status" value="1"/>
</dbReference>
<dbReference type="PANTHER" id="PTHR11136">
    <property type="entry name" value="FOLYLPOLYGLUTAMATE SYNTHASE-RELATED"/>
    <property type="match status" value="1"/>
</dbReference>
<evidence type="ECO:0000256" key="20">
    <source>
        <dbReference type="ARBA" id="ARBA00049035"/>
    </source>
</evidence>
<evidence type="ECO:0000256" key="1">
    <source>
        <dbReference type="ARBA" id="ARBA00001946"/>
    </source>
</evidence>
<dbReference type="GO" id="GO:0046654">
    <property type="term" value="P:tetrahydrofolate biosynthetic process"/>
    <property type="evidence" value="ECO:0007669"/>
    <property type="project" value="UniProtKB-UniPathway"/>
</dbReference>
<dbReference type="Pfam" id="PF08245">
    <property type="entry name" value="Mur_ligase_M"/>
    <property type="match status" value="1"/>
</dbReference>
<dbReference type="Proteomes" id="UP000318709">
    <property type="component" value="Chromosome"/>
</dbReference>
<dbReference type="GO" id="GO:0005737">
    <property type="term" value="C:cytoplasm"/>
    <property type="evidence" value="ECO:0007669"/>
    <property type="project" value="TreeGrafter"/>
</dbReference>
<evidence type="ECO:0000256" key="8">
    <source>
        <dbReference type="ARBA" id="ARBA00019357"/>
    </source>
</evidence>
<keyword evidence="10" id="KW-0479">Metal-binding</keyword>
<evidence type="ECO:0000256" key="14">
    <source>
        <dbReference type="ARBA" id="ARBA00022909"/>
    </source>
</evidence>
<dbReference type="KEGG" id="swf:E3E12_02910"/>
<dbReference type="UniPathway" id="UPA00077">
    <property type="reaction ID" value="UER00157"/>
</dbReference>
<keyword evidence="25" id="KW-1185">Reference proteome</keyword>
<comment type="cofactor">
    <cofactor evidence="1">
        <name>Mg(2+)</name>
        <dbReference type="ChEBI" id="CHEBI:18420"/>
    </cofactor>
</comment>
<evidence type="ECO:0000256" key="10">
    <source>
        <dbReference type="ARBA" id="ARBA00022723"/>
    </source>
</evidence>
<evidence type="ECO:0000313" key="25">
    <source>
        <dbReference type="Proteomes" id="UP000318709"/>
    </source>
</evidence>
<evidence type="ECO:0000256" key="3">
    <source>
        <dbReference type="ARBA" id="ARBA00004799"/>
    </source>
</evidence>
<evidence type="ECO:0000256" key="16">
    <source>
        <dbReference type="ARBA" id="ARBA00030592"/>
    </source>
</evidence>
<evidence type="ECO:0000256" key="13">
    <source>
        <dbReference type="ARBA" id="ARBA00022842"/>
    </source>
</evidence>
<comment type="pathway">
    <text evidence="4">Cofactor biosynthesis; tetrahydrofolylpolyglutamate biosynthesis.</text>
</comment>
<dbReference type="EMBL" id="CP038231">
    <property type="protein sequence ID" value="QDH13323.1"/>
    <property type="molecule type" value="Genomic_DNA"/>
</dbReference>
<dbReference type="SUPFAM" id="SSF53244">
    <property type="entry name" value="MurD-like peptide ligases, peptide-binding domain"/>
    <property type="match status" value="1"/>
</dbReference>
<evidence type="ECO:0000256" key="18">
    <source>
        <dbReference type="ARBA" id="ARBA00047493"/>
    </source>
</evidence>
<dbReference type="InterPro" id="IPR001645">
    <property type="entry name" value="Folylpolyglutamate_synth"/>
</dbReference>
<dbReference type="OrthoDB" id="9809356at2"/>
<evidence type="ECO:0000259" key="22">
    <source>
        <dbReference type="Pfam" id="PF02875"/>
    </source>
</evidence>
<gene>
    <name evidence="24" type="ORF">E3E12_02910</name>
</gene>
<dbReference type="NCBIfam" id="TIGR01499">
    <property type="entry name" value="folC"/>
    <property type="match status" value="1"/>
</dbReference>
<accession>A0A4Y6U7E3</accession>
<proteinExistence type="inferred from homology"/>
<evidence type="ECO:0000256" key="15">
    <source>
        <dbReference type="ARBA" id="ARBA00030048"/>
    </source>
</evidence>
<dbReference type="GO" id="GO:0046656">
    <property type="term" value="P:folic acid biosynthetic process"/>
    <property type="evidence" value="ECO:0007669"/>
    <property type="project" value="UniProtKB-KW"/>
</dbReference>